<proteinExistence type="predicted"/>
<dbReference type="EMBL" id="JAGQLI010000031">
    <property type="protein sequence ID" value="MCA9378902.1"/>
    <property type="molecule type" value="Genomic_DNA"/>
</dbReference>
<gene>
    <name evidence="1" type="ORF">KC640_00595</name>
</gene>
<reference evidence="1" key="2">
    <citation type="journal article" date="2021" name="Microbiome">
        <title>Successional dynamics and alternative stable states in a saline activated sludge microbial community over 9 years.</title>
        <authorList>
            <person name="Wang Y."/>
            <person name="Ye J."/>
            <person name="Ju F."/>
            <person name="Liu L."/>
            <person name="Boyd J.A."/>
            <person name="Deng Y."/>
            <person name="Parks D.H."/>
            <person name="Jiang X."/>
            <person name="Yin X."/>
            <person name="Woodcroft B.J."/>
            <person name="Tyson G.W."/>
            <person name="Hugenholtz P."/>
            <person name="Polz M.F."/>
            <person name="Zhang T."/>
        </authorList>
    </citation>
    <scope>NUCLEOTIDE SEQUENCE</scope>
    <source>
        <strain evidence="1">HKST-UBA12</strain>
    </source>
</reference>
<comment type="caution">
    <text evidence="1">The sequence shown here is derived from an EMBL/GenBank/DDBJ whole genome shotgun (WGS) entry which is preliminary data.</text>
</comment>
<organism evidence="1 2">
    <name type="scientific">Candidatus Dojkabacteria bacterium</name>
    <dbReference type="NCBI Taxonomy" id="2099670"/>
    <lineage>
        <taxon>Bacteria</taxon>
        <taxon>Candidatus Dojkabacteria</taxon>
    </lineage>
</organism>
<accession>A0A955KYM2</accession>
<reference evidence="1" key="1">
    <citation type="submission" date="2020-04" db="EMBL/GenBank/DDBJ databases">
        <authorList>
            <person name="Zhang T."/>
        </authorList>
    </citation>
    <scope>NUCLEOTIDE SEQUENCE</scope>
    <source>
        <strain evidence="1">HKST-UBA12</strain>
    </source>
</reference>
<evidence type="ECO:0000313" key="2">
    <source>
        <dbReference type="Proteomes" id="UP000760819"/>
    </source>
</evidence>
<dbReference type="Proteomes" id="UP000760819">
    <property type="component" value="Unassembled WGS sequence"/>
</dbReference>
<name>A0A955KYM2_9BACT</name>
<protein>
    <submittedName>
        <fullName evidence="1">Uncharacterized protein</fullName>
    </submittedName>
</protein>
<evidence type="ECO:0000313" key="1">
    <source>
        <dbReference type="EMBL" id="MCA9378902.1"/>
    </source>
</evidence>
<dbReference type="AlphaFoldDB" id="A0A955KYM2"/>
<sequence>MQSATMQDIKRRGSNALSKDEPTYLVVNSRVDFVALPIGQYEMFVAIEEELADIKAALASEGEETVPLAQVLKEVGDVKQD</sequence>